<dbReference type="GO" id="GO:0009396">
    <property type="term" value="P:folic acid-containing compound biosynthetic process"/>
    <property type="evidence" value="ECO:0007669"/>
    <property type="project" value="TreeGrafter"/>
</dbReference>
<gene>
    <name evidence="5" type="ORF">HNR44_000209</name>
</gene>
<dbReference type="InterPro" id="IPR037171">
    <property type="entry name" value="NagB/RpiA_transferase-like"/>
</dbReference>
<dbReference type="NCBIfam" id="TIGR02727">
    <property type="entry name" value="MTHFS_bact"/>
    <property type="match status" value="1"/>
</dbReference>
<dbReference type="InterPro" id="IPR024185">
    <property type="entry name" value="FTHF_cligase-like_sf"/>
</dbReference>
<comment type="cofactor">
    <cofactor evidence="4">
        <name>Mg(2+)</name>
        <dbReference type="ChEBI" id="CHEBI:18420"/>
    </cofactor>
</comment>
<dbReference type="GO" id="GO:0030272">
    <property type="term" value="F:5-formyltetrahydrofolate cyclo-ligase activity"/>
    <property type="evidence" value="ECO:0007669"/>
    <property type="project" value="UniProtKB-EC"/>
</dbReference>
<dbReference type="Gene3D" id="3.40.50.10420">
    <property type="entry name" value="NagB/RpiA/CoA transferase-like"/>
    <property type="match status" value="1"/>
</dbReference>
<organism evidence="5 6">
    <name type="scientific">Geomicrobium halophilum</name>
    <dbReference type="NCBI Taxonomy" id="549000"/>
    <lineage>
        <taxon>Bacteria</taxon>
        <taxon>Bacillati</taxon>
        <taxon>Bacillota</taxon>
        <taxon>Bacilli</taxon>
        <taxon>Bacillales</taxon>
        <taxon>Geomicrobium</taxon>
    </lineage>
</organism>
<dbReference type="PANTHER" id="PTHR23407:SF1">
    <property type="entry name" value="5-FORMYLTETRAHYDROFOLATE CYCLO-LIGASE"/>
    <property type="match status" value="1"/>
</dbReference>
<keyword evidence="4" id="KW-0460">Magnesium</keyword>
<evidence type="ECO:0000313" key="6">
    <source>
        <dbReference type="Proteomes" id="UP000568839"/>
    </source>
</evidence>
<keyword evidence="3 4" id="KW-0067">ATP-binding</keyword>
<dbReference type="InterPro" id="IPR002698">
    <property type="entry name" value="FTHF_cligase"/>
</dbReference>
<dbReference type="AlphaFoldDB" id="A0A841PHJ4"/>
<accession>A0A841PHJ4</accession>
<dbReference type="EC" id="6.3.3.2" evidence="4"/>
<dbReference type="EMBL" id="JACHHJ010000001">
    <property type="protein sequence ID" value="MBB6448260.1"/>
    <property type="molecule type" value="Genomic_DNA"/>
</dbReference>
<dbReference type="PANTHER" id="PTHR23407">
    <property type="entry name" value="ATPASE INHIBITOR/5-FORMYLTETRAHYDROFOLATE CYCLO-LIGASE"/>
    <property type="match status" value="1"/>
</dbReference>
<evidence type="ECO:0000256" key="1">
    <source>
        <dbReference type="ARBA" id="ARBA00010638"/>
    </source>
</evidence>
<evidence type="ECO:0000256" key="2">
    <source>
        <dbReference type="ARBA" id="ARBA00022741"/>
    </source>
</evidence>
<reference evidence="5 6" key="1">
    <citation type="submission" date="2020-08" db="EMBL/GenBank/DDBJ databases">
        <title>Genomic Encyclopedia of Type Strains, Phase IV (KMG-IV): sequencing the most valuable type-strain genomes for metagenomic binning, comparative biology and taxonomic classification.</title>
        <authorList>
            <person name="Goeker M."/>
        </authorList>
    </citation>
    <scope>NUCLEOTIDE SEQUENCE [LARGE SCALE GENOMIC DNA]</scope>
    <source>
        <strain evidence="5 6">DSM 21769</strain>
    </source>
</reference>
<dbReference type="GO" id="GO:0035999">
    <property type="term" value="P:tetrahydrofolate interconversion"/>
    <property type="evidence" value="ECO:0007669"/>
    <property type="project" value="TreeGrafter"/>
</dbReference>
<dbReference type="GO" id="GO:0005524">
    <property type="term" value="F:ATP binding"/>
    <property type="evidence" value="ECO:0007669"/>
    <property type="project" value="UniProtKB-KW"/>
</dbReference>
<evidence type="ECO:0000256" key="3">
    <source>
        <dbReference type="ARBA" id="ARBA00022840"/>
    </source>
</evidence>
<keyword evidence="6" id="KW-1185">Reference proteome</keyword>
<dbReference type="Proteomes" id="UP000568839">
    <property type="component" value="Unassembled WGS sequence"/>
</dbReference>
<evidence type="ECO:0000256" key="4">
    <source>
        <dbReference type="RuleBase" id="RU361279"/>
    </source>
</evidence>
<dbReference type="Pfam" id="PF01812">
    <property type="entry name" value="5-FTHF_cyc-lig"/>
    <property type="match status" value="1"/>
</dbReference>
<proteinExistence type="inferred from homology"/>
<comment type="catalytic activity">
    <reaction evidence="4">
        <text>(6S)-5-formyl-5,6,7,8-tetrahydrofolate + ATP = (6R)-5,10-methenyltetrahydrofolate + ADP + phosphate</text>
        <dbReference type="Rhea" id="RHEA:10488"/>
        <dbReference type="ChEBI" id="CHEBI:30616"/>
        <dbReference type="ChEBI" id="CHEBI:43474"/>
        <dbReference type="ChEBI" id="CHEBI:57455"/>
        <dbReference type="ChEBI" id="CHEBI:57457"/>
        <dbReference type="ChEBI" id="CHEBI:456216"/>
        <dbReference type="EC" id="6.3.3.2"/>
    </reaction>
</comment>
<name>A0A841PHJ4_9BACL</name>
<sequence length="128" mass="14824">MIMEKGWKQGKKVCVPKCFPAKKELQFYEIDGYHQLEDGFFDLIEPIPEKTDKKNKEEMDVLIVPGLIFDRRGYRIGFGGGYYDRFLSDFPNQTISLASSFQVRATIPACEYDIPVQQIITENEILSF</sequence>
<comment type="similarity">
    <text evidence="1 4">Belongs to the 5-formyltetrahydrofolate cyclo-ligase family.</text>
</comment>
<evidence type="ECO:0000313" key="5">
    <source>
        <dbReference type="EMBL" id="MBB6448260.1"/>
    </source>
</evidence>
<protein>
    <recommendedName>
        <fullName evidence="4">5-formyltetrahydrofolate cyclo-ligase</fullName>
        <ecNumber evidence="4">6.3.3.2</ecNumber>
    </recommendedName>
</protein>
<comment type="caution">
    <text evidence="5">The sequence shown here is derived from an EMBL/GenBank/DDBJ whole genome shotgun (WGS) entry which is preliminary data.</text>
</comment>
<dbReference type="GO" id="GO:0046872">
    <property type="term" value="F:metal ion binding"/>
    <property type="evidence" value="ECO:0007669"/>
    <property type="project" value="UniProtKB-KW"/>
</dbReference>
<keyword evidence="2 4" id="KW-0547">Nucleotide-binding</keyword>
<dbReference type="SUPFAM" id="SSF100950">
    <property type="entry name" value="NagB/RpiA/CoA transferase-like"/>
    <property type="match status" value="1"/>
</dbReference>
<keyword evidence="4" id="KW-0479">Metal-binding</keyword>